<comment type="caution">
    <text evidence="2">The sequence shown here is derived from an EMBL/GenBank/DDBJ whole genome shotgun (WGS) entry which is preliminary data.</text>
</comment>
<reference evidence="2 3" key="1">
    <citation type="submission" date="2019-07" db="EMBL/GenBank/DDBJ databases">
        <title>Whole genome shotgun sequence of Acetobacter oeni NBRC 105207.</title>
        <authorList>
            <person name="Hosoyama A."/>
            <person name="Uohara A."/>
            <person name="Ohji S."/>
            <person name="Ichikawa N."/>
        </authorList>
    </citation>
    <scope>NUCLEOTIDE SEQUENCE [LARGE SCALE GENOMIC DNA]</scope>
    <source>
        <strain evidence="2 3">NBRC 105207</strain>
    </source>
</reference>
<accession>A0A511XJ35</accession>
<dbReference type="SUPFAM" id="SSF55811">
    <property type="entry name" value="Nudix"/>
    <property type="match status" value="1"/>
</dbReference>
<organism evidence="2 3">
    <name type="scientific">Acetobacter oeni</name>
    <dbReference type="NCBI Taxonomy" id="304077"/>
    <lineage>
        <taxon>Bacteria</taxon>
        <taxon>Pseudomonadati</taxon>
        <taxon>Pseudomonadota</taxon>
        <taxon>Alphaproteobacteria</taxon>
        <taxon>Acetobacterales</taxon>
        <taxon>Acetobacteraceae</taxon>
        <taxon>Acetobacter</taxon>
    </lineage>
</organism>
<dbReference type="EMBL" id="BJYG01000012">
    <property type="protein sequence ID" value="GEN62921.1"/>
    <property type="molecule type" value="Genomic_DNA"/>
</dbReference>
<dbReference type="PIRSF" id="PIRSF019423">
    <property type="entry name" value="NMN_biosyn"/>
    <property type="match status" value="1"/>
</dbReference>
<keyword evidence="3" id="KW-1185">Reference proteome</keyword>
<proteinExistence type="predicted"/>
<dbReference type="Pfam" id="PF21906">
    <property type="entry name" value="WHD_NrtR"/>
    <property type="match status" value="1"/>
</dbReference>
<gene>
    <name evidence="2" type="ORF">AOE01nite_11450</name>
</gene>
<dbReference type="AlphaFoldDB" id="A0A511XJ35"/>
<feature type="domain" description="NrtR DNA-binding winged helix" evidence="1">
    <location>
        <begin position="212"/>
        <end position="272"/>
    </location>
</feature>
<evidence type="ECO:0000313" key="3">
    <source>
        <dbReference type="Proteomes" id="UP000321746"/>
    </source>
</evidence>
<dbReference type="SUPFAM" id="SSF46785">
    <property type="entry name" value="Winged helix' DNA-binding domain"/>
    <property type="match status" value="1"/>
</dbReference>
<sequence>MTTPGLCSADLVAVLMTIRHGDPGILTLRDGSSLPSGPAESGHQSLQKDLRARVEQQTGIRLGHIEQLYTFGDTLDESGTRLVRISYMALASIWSEEGDWRSVYDYLPWEDRRSSDVNPLLTRIIAHISDWSAAHTHRHRRCVIAFGLDGHSWDDELVLQRYELLWEAGMVAESRFSAGFMLNSKSMDEDYRRVLATAMSRIRARIRYTPAVFDLLPDHFTLLQLQQAMEALAGRPMHKQNFRRLVLSQHLVTETGRYEQAGQGRPARFYRFDPAGAEHCYLAGAKLPLEPIVAAS</sequence>
<dbReference type="InterPro" id="IPR011213">
    <property type="entry name" value="NMN_biosyn"/>
</dbReference>
<name>A0A511XJ35_9PROT</name>
<dbReference type="InterPro" id="IPR054105">
    <property type="entry name" value="WHD_NrtR"/>
</dbReference>
<evidence type="ECO:0000313" key="2">
    <source>
        <dbReference type="EMBL" id="GEN62921.1"/>
    </source>
</evidence>
<evidence type="ECO:0000259" key="1">
    <source>
        <dbReference type="Pfam" id="PF21906"/>
    </source>
</evidence>
<dbReference type="Gene3D" id="1.10.10.10">
    <property type="entry name" value="Winged helix-like DNA-binding domain superfamily/Winged helix DNA-binding domain"/>
    <property type="match status" value="1"/>
</dbReference>
<protein>
    <submittedName>
        <fullName evidence="2">Membrane protein</fullName>
    </submittedName>
</protein>
<dbReference type="InterPro" id="IPR036388">
    <property type="entry name" value="WH-like_DNA-bd_sf"/>
</dbReference>
<dbReference type="InterPro" id="IPR015797">
    <property type="entry name" value="NUDIX_hydrolase-like_dom_sf"/>
</dbReference>
<dbReference type="RefSeq" id="WP_146887001.1">
    <property type="nucleotide sequence ID" value="NZ_BJYG01000012.1"/>
</dbReference>
<dbReference type="InterPro" id="IPR036390">
    <property type="entry name" value="WH_DNA-bd_sf"/>
</dbReference>
<dbReference type="OrthoDB" id="9786141at2"/>
<dbReference type="Proteomes" id="UP000321746">
    <property type="component" value="Unassembled WGS sequence"/>
</dbReference>